<keyword evidence="6" id="KW-1003">Cell membrane</keyword>
<dbReference type="eggNOG" id="COG0842">
    <property type="taxonomic scope" value="Bacteria"/>
</dbReference>
<keyword evidence="6" id="KW-0813">Transport</keyword>
<dbReference type="InterPro" id="IPR013525">
    <property type="entry name" value="ABC2_TM"/>
</dbReference>
<evidence type="ECO:0000256" key="4">
    <source>
        <dbReference type="ARBA" id="ARBA00023136"/>
    </source>
</evidence>
<dbReference type="Pfam" id="PF01061">
    <property type="entry name" value="ABC2_membrane"/>
    <property type="match status" value="1"/>
</dbReference>
<dbReference type="RefSeq" id="WP_013873116.1">
    <property type="nucleotide sequence ID" value="NC_015656.1"/>
</dbReference>
<evidence type="ECO:0000313" key="9">
    <source>
        <dbReference type="EMBL" id="AEH09160.1"/>
    </source>
</evidence>
<accession>F8B5J0</accession>
<feature type="transmembrane region" description="Helical" evidence="6">
    <location>
        <begin position="64"/>
        <end position="84"/>
    </location>
</feature>
<organism evidence="9 10">
    <name type="scientific">Candidatus Protofrankia datiscae</name>
    <dbReference type="NCBI Taxonomy" id="2716812"/>
    <lineage>
        <taxon>Bacteria</taxon>
        <taxon>Bacillati</taxon>
        <taxon>Actinomycetota</taxon>
        <taxon>Actinomycetes</taxon>
        <taxon>Frankiales</taxon>
        <taxon>Frankiaceae</taxon>
        <taxon>Protofrankia</taxon>
    </lineage>
</organism>
<reference evidence="9 10" key="1">
    <citation type="submission" date="2011-05" db="EMBL/GenBank/DDBJ databases">
        <title>Complete sequence of chromosome of Frankia symbiont of Datisca glomerata.</title>
        <authorList>
            <consortium name="US DOE Joint Genome Institute"/>
            <person name="Lucas S."/>
            <person name="Han J."/>
            <person name="Lapidus A."/>
            <person name="Cheng J.-F."/>
            <person name="Goodwin L."/>
            <person name="Pitluck S."/>
            <person name="Peters L."/>
            <person name="Mikhailova N."/>
            <person name="Chertkov O."/>
            <person name="Teshima H."/>
            <person name="Han C."/>
            <person name="Tapia R."/>
            <person name="Land M."/>
            <person name="Hauser L."/>
            <person name="Kyrpides N."/>
            <person name="Ivanova N."/>
            <person name="Pagani I."/>
            <person name="Berry A."/>
            <person name="Pawlowski K."/>
            <person name="Persson T."/>
            <person name="Vanden Heuvel B."/>
            <person name="Benson D."/>
            <person name="Woyke T."/>
        </authorList>
    </citation>
    <scope>NUCLEOTIDE SEQUENCE [LARGE SCALE GENOMIC DNA]</scope>
    <source>
        <strain evidence="10">4085684</strain>
    </source>
</reference>
<sequence>MTDTEVPIGGRSGKPARPVGSGSAAGVRQPLDLRPAPGAARRWNMLRAQTTIELKLTLRRGESLLLTLVIPVGLLLFFTAVDVLPTDGARSVDFLVPGILALAVMSTAFTGQAIATGFERSYGVLRRFGASPLPRSLLLAGKTLAVVAVELIQVAVLVAVGFALGWHPHGRPWWVALLLLVATVAFCGLGLLMAGTLRAEATLAAANGVYLLLLLVGGVIVPLSRLPGWLEAVGQALPTAAASDGLRAVLQDGAGLPVGDLLVLCAWAVGSLALAARTFRWE</sequence>
<dbReference type="InterPro" id="IPR000412">
    <property type="entry name" value="ABC_2_transport"/>
</dbReference>
<keyword evidence="3 6" id="KW-1133">Transmembrane helix</keyword>
<dbReference type="PANTHER" id="PTHR43229">
    <property type="entry name" value="NODULATION PROTEIN J"/>
    <property type="match status" value="1"/>
</dbReference>
<dbReference type="GO" id="GO:0140359">
    <property type="term" value="F:ABC-type transporter activity"/>
    <property type="evidence" value="ECO:0007669"/>
    <property type="project" value="InterPro"/>
</dbReference>
<keyword evidence="5" id="KW-0046">Antibiotic resistance</keyword>
<dbReference type="PROSITE" id="PS51012">
    <property type="entry name" value="ABC_TM2"/>
    <property type="match status" value="1"/>
</dbReference>
<feature type="transmembrane region" description="Helical" evidence="6">
    <location>
        <begin position="201"/>
        <end position="221"/>
    </location>
</feature>
<feature type="transmembrane region" description="Helical" evidence="6">
    <location>
        <begin position="173"/>
        <end position="194"/>
    </location>
</feature>
<dbReference type="PIRSF" id="PIRSF006648">
    <property type="entry name" value="DrrB"/>
    <property type="match status" value="1"/>
</dbReference>
<evidence type="ECO:0000313" key="10">
    <source>
        <dbReference type="Proteomes" id="UP000001549"/>
    </source>
</evidence>
<evidence type="ECO:0000256" key="3">
    <source>
        <dbReference type="ARBA" id="ARBA00022989"/>
    </source>
</evidence>
<evidence type="ECO:0000256" key="1">
    <source>
        <dbReference type="ARBA" id="ARBA00004141"/>
    </source>
</evidence>
<feature type="transmembrane region" description="Helical" evidence="6">
    <location>
        <begin position="139"/>
        <end position="167"/>
    </location>
</feature>
<evidence type="ECO:0000256" key="2">
    <source>
        <dbReference type="ARBA" id="ARBA00022692"/>
    </source>
</evidence>
<dbReference type="EMBL" id="CP002801">
    <property type="protein sequence ID" value="AEH09160.1"/>
    <property type="molecule type" value="Genomic_DNA"/>
</dbReference>
<dbReference type="PANTHER" id="PTHR43229:SF2">
    <property type="entry name" value="NODULATION PROTEIN J"/>
    <property type="match status" value="1"/>
</dbReference>
<feature type="transmembrane region" description="Helical" evidence="6">
    <location>
        <begin position="96"/>
        <end position="118"/>
    </location>
</feature>
<dbReference type="HOGENOM" id="CLU_039483_4_1_11"/>
<comment type="similarity">
    <text evidence="6">Belongs to the ABC-2 integral membrane protein family.</text>
</comment>
<dbReference type="Proteomes" id="UP000001549">
    <property type="component" value="Chromosome"/>
</dbReference>
<keyword evidence="2 6" id="KW-0812">Transmembrane</keyword>
<feature type="transmembrane region" description="Helical" evidence="6">
    <location>
        <begin position="261"/>
        <end position="279"/>
    </location>
</feature>
<protein>
    <recommendedName>
        <fullName evidence="6">Transport permease protein</fullName>
    </recommendedName>
</protein>
<dbReference type="GO" id="GO:0046677">
    <property type="term" value="P:response to antibiotic"/>
    <property type="evidence" value="ECO:0007669"/>
    <property type="project" value="UniProtKB-KW"/>
</dbReference>
<dbReference type="STRING" id="656024.FsymDg_1710"/>
<feature type="domain" description="ABC transmembrane type-2" evidence="8">
    <location>
        <begin position="62"/>
        <end position="282"/>
    </location>
</feature>
<dbReference type="GO" id="GO:0043190">
    <property type="term" value="C:ATP-binding cassette (ABC) transporter complex"/>
    <property type="evidence" value="ECO:0007669"/>
    <property type="project" value="InterPro"/>
</dbReference>
<evidence type="ECO:0000256" key="5">
    <source>
        <dbReference type="ARBA" id="ARBA00023251"/>
    </source>
</evidence>
<name>F8B5J0_9ACTN</name>
<evidence type="ECO:0000256" key="6">
    <source>
        <dbReference type="RuleBase" id="RU361157"/>
    </source>
</evidence>
<feature type="region of interest" description="Disordered" evidence="7">
    <location>
        <begin position="1"/>
        <end position="35"/>
    </location>
</feature>
<keyword evidence="4 6" id="KW-0472">Membrane</keyword>
<evidence type="ECO:0000256" key="7">
    <source>
        <dbReference type="SAM" id="MobiDB-lite"/>
    </source>
</evidence>
<dbReference type="InterPro" id="IPR051784">
    <property type="entry name" value="Nod_factor_ABC_transporter"/>
</dbReference>
<comment type="subcellular location">
    <subcellularLocation>
        <location evidence="6">Cell membrane</location>
        <topology evidence="6">Multi-pass membrane protein</topology>
    </subcellularLocation>
    <subcellularLocation>
        <location evidence="1">Membrane</location>
        <topology evidence="1">Multi-pass membrane protein</topology>
    </subcellularLocation>
</comment>
<keyword evidence="10" id="KW-1185">Reference proteome</keyword>
<gene>
    <name evidence="9" type="ordered locus">FsymDg_1710</name>
</gene>
<dbReference type="InterPro" id="IPR047817">
    <property type="entry name" value="ABC2_TM_bact-type"/>
</dbReference>
<dbReference type="AlphaFoldDB" id="F8B5J0"/>
<evidence type="ECO:0000259" key="8">
    <source>
        <dbReference type="PROSITE" id="PS51012"/>
    </source>
</evidence>
<proteinExistence type="inferred from homology"/>
<dbReference type="KEGG" id="fsy:FsymDg_1710"/>